<sequence length="130" mass="15143">MLHLGKETRESVEDLQEDPREANKELELEKLPESVPFPSRLEERQKWDEDEFVSFLNLFKTLNVNLPLIELIEKVPKYAKFLKEIMSGRRKIKAGEQVNMSASCSAIISRQVPRKLKDLGSTKHRKHSLE</sequence>
<comment type="caution">
    <text evidence="2">The sequence shown here is derived from an EMBL/GenBank/DDBJ whole genome shotgun (WGS) entry which is preliminary data.</text>
</comment>
<accession>A0A5B6VPG1</accession>
<keyword evidence="2" id="KW-0695">RNA-directed DNA polymerase</keyword>
<dbReference type="OrthoDB" id="1937287at2759"/>
<organism evidence="2 3">
    <name type="scientific">Gossypium australe</name>
    <dbReference type="NCBI Taxonomy" id="47621"/>
    <lineage>
        <taxon>Eukaryota</taxon>
        <taxon>Viridiplantae</taxon>
        <taxon>Streptophyta</taxon>
        <taxon>Embryophyta</taxon>
        <taxon>Tracheophyta</taxon>
        <taxon>Spermatophyta</taxon>
        <taxon>Magnoliopsida</taxon>
        <taxon>eudicotyledons</taxon>
        <taxon>Gunneridae</taxon>
        <taxon>Pentapetalae</taxon>
        <taxon>rosids</taxon>
        <taxon>malvids</taxon>
        <taxon>Malvales</taxon>
        <taxon>Malvaceae</taxon>
        <taxon>Malvoideae</taxon>
        <taxon>Gossypium</taxon>
    </lineage>
</organism>
<keyword evidence="2" id="KW-0548">Nucleotidyltransferase</keyword>
<feature type="region of interest" description="Disordered" evidence="1">
    <location>
        <begin position="1"/>
        <end position="31"/>
    </location>
</feature>
<dbReference type="GO" id="GO:0003964">
    <property type="term" value="F:RNA-directed DNA polymerase activity"/>
    <property type="evidence" value="ECO:0007669"/>
    <property type="project" value="UniProtKB-KW"/>
</dbReference>
<reference evidence="2" key="1">
    <citation type="submission" date="2019-08" db="EMBL/GenBank/DDBJ databases">
        <authorList>
            <person name="Liu F."/>
        </authorList>
    </citation>
    <scope>NUCLEOTIDE SEQUENCE [LARGE SCALE GENOMIC DNA]</scope>
    <source>
        <strain evidence="2">PA1801</strain>
        <tissue evidence="2">Leaf</tissue>
    </source>
</reference>
<evidence type="ECO:0000313" key="2">
    <source>
        <dbReference type="EMBL" id="KAA3470924.1"/>
    </source>
</evidence>
<evidence type="ECO:0000313" key="3">
    <source>
        <dbReference type="Proteomes" id="UP000325315"/>
    </source>
</evidence>
<dbReference type="EMBL" id="SMMG02000006">
    <property type="protein sequence ID" value="KAA3470924.1"/>
    <property type="molecule type" value="Genomic_DNA"/>
</dbReference>
<dbReference type="Proteomes" id="UP000325315">
    <property type="component" value="Unassembled WGS sequence"/>
</dbReference>
<proteinExistence type="predicted"/>
<keyword evidence="3" id="KW-1185">Reference proteome</keyword>
<evidence type="ECO:0000256" key="1">
    <source>
        <dbReference type="SAM" id="MobiDB-lite"/>
    </source>
</evidence>
<dbReference type="AlphaFoldDB" id="A0A5B6VPG1"/>
<gene>
    <name evidence="2" type="ORF">EPI10_016595</name>
</gene>
<keyword evidence="2" id="KW-0808">Transferase</keyword>
<name>A0A5B6VPG1_9ROSI</name>
<protein>
    <submittedName>
        <fullName evidence="2">Reverse transcriptase</fullName>
    </submittedName>
</protein>